<dbReference type="AlphaFoldDB" id="A0A6A4GCS7"/>
<organism evidence="1 2">
    <name type="scientific">Gymnopus androsaceus JB14</name>
    <dbReference type="NCBI Taxonomy" id="1447944"/>
    <lineage>
        <taxon>Eukaryota</taxon>
        <taxon>Fungi</taxon>
        <taxon>Dikarya</taxon>
        <taxon>Basidiomycota</taxon>
        <taxon>Agaricomycotina</taxon>
        <taxon>Agaricomycetes</taxon>
        <taxon>Agaricomycetidae</taxon>
        <taxon>Agaricales</taxon>
        <taxon>Marasmiineae</taxon>
        <taxon>Omphalotaceae</taxon>
        <taxon>Gymnopus</taxon>
    </lineage>
</organism>
<protein>
    <submittedName>
        <fullName evidence="1">Uncharacterized protein</fullName>
    </submittedName>
</protein>
<dbReference type="Proteomes" id="UP000799118">
    <property type="component" value="Unassembled WGS sequence"/>
</dbReference>
<keyword evidence="2" id="KW-1185">Reference proteome</keyword>
<reference evidence="1" key="1">
    <citation type="journal article" date="2019" name="Environ. Microbiol.">
        <title>Fungal ecological strategies reflected in gene transcription - a case study of two litter decomposers.</title>
        <authorList>
            <person name="Barbi F."/>
            <person name="Kohler A."/>
            <person name="Barry K."/>
            <person name="Baskaran P."/>
            <person name="Daum C."/>
            <person name="Fauchery L."/>
            <person name="Ihrmark K."/>
            <person name="Kuo A."/>
            <person name="LaButti K."/>
            <person name="Lipzen A."/>
            <person name="Morin E."/>
            <person name="Grigoriev I.V."/>
            <person name="Henrissat B."/>
            <person name="Lindahl B."/>
            <person name="Martin F."/>
        </authorList>
    </citation>
    <scope>NUCLEOTIDE SEQUENCE</scope>
    <source>
        <strain evidence="1">JB14</strain>
    </source>
</reference>
<name>A0A6A4GCS7_9AGAR</name>
<sequence>MTSFRVSRPPSTSYTTLIVSSESLFYFTISSIRSCHTPYLCAVFRFIRRSPGHRWYFRKAIIEKSLLDLSGVLVLRLNDEENCGGEGWLERSGQNLLWDYLKASKVEVRSQSLMDFLRSCEVWLTKLLLDNEGWKEWVALRYNPPLEFSPAITSNDAPILSQDLFLPITLLLRLLHLPSLSASANRNGKEFWISDFFAI</sequence>
<dbReference type="EMBL" id="ML770630">
    <property type="protein sequence ID" value="KAE9383215.1"/>
    <property type="molecule type" value="Genomic_DNA"/>
</dbReference>
<proteinExistence type="predicted"/>
<gene>
    <name evidence="1" type="ORF">BT96DRAFT_1009510</name>
</gene>
<accession>A0A6A4GCS7</accession>
<evidence type="ECO:0000313" key="2">
    <source>
        <dbReference type="Proteomes" id="UP000799118"/>
    </source>
</evidence>
<evidence type="ECO:0000313" key="1">
    <source>
        <dbReference type="EMBL" id="KAE9383215.1"/>
    </source>
</evidence>